<name>A0AAV0YST9_VICFA</name>
<evidence type="ECO:0000313" key="1">
    <source>
        <dbReference type="EMBL" id="CAI8589056.1"/>
    </source>
</evidence>
<keyword evidence="2" id="KW-1185">Reference proteome</keyword>
<evidence type="ECO:0000313" key="2">
    <source>
        <dbReference type="Proteomes" id="UP001157006"/>
    </source>
</evidence>
<dbReference type="AlphaFoldDB" id="A0AAV0YST9"/>
<accession>A0AAV0YST9</accession>
<reference evidence="1 2" key="1">
    <citation type="submission" date="2023-01" db="EMBL/GenBank/DDBJ databases">
        <authorList>
            <person name="Kreplak J."/>
        </authorList>
    </citation>
    <scope>NUCLEOTIDE SEQUENCE [LARGE SCALE GENOMIC DNA]</scope>
</reference>
<proteinExistence type="predicted"/>
<protein>
    <recommendedName>
        <fullName evidence="3">Retrovirus-related Pol polyprotein from transposon TNT 1-94</fullName>
    </recommendedName>
</protein>
<organism evidence="1 2">
    <name type="scientific">Vicia faba</name>
    <name type="common">Broad bean</name>
    <name type="synonym">Faba vulgaris</name>
    <dbReference type="NCBI Taxonomy" id="3906"/>
    <lineage>
        <taxon>Eukaryota</taxon>
        <taxon>Viridiplantae</taxon>
        <taxon>Streptophyta</taxon>
        <taxon>Embryophyta</taxon>
        <taxon>Tracheophyta</taxon>
        <taxon>Spermatophyta</taxon>
        <taxon>Magnoliopsida</taxon>
        <taxon>eudicotyledons</taxon>
        <taxon>Gunneridae</taxon>
        <taxon>Pentapetalae</taxon>
        <taxon>rosids</taxon>
        <taxon>fabids</taxon>
        <taxon>Fabales</taxon>
        <taxon>Fabaceae</taxon>
        <taxon>Papilionoideae</taxon>
        <taxon>50 kb inversion clade</taxon>
        <taxon>NPAAA clade</taxon>
        <taxon>Hologalegina</taxon>
        <taxon>IRL clade</taxon>
        <taxon>Fabeae</taxon>
        <taxon>Vicia</taxon>
    </lineage>
</organism>
<sequence length="119" mass="13688">MTNITTIDWNEMKEKIAGLIRLYVFDDVMNHILDLKTLKNVWNKFENRPEMQEGGNLQAHVNAFNNILADLAQLDVKVDNENKVVILLCSLLDSYDHWETTLTYGKETIMLNSISSTSL</sequence>
<dbReference type="Pfam" id="PF14223">
    <property type="entry name" value="Retrotran_gag_2"/>
    <property type="match status" value="1"/>
</dbReference>
<dbReference type="Proteomes" id="UP001157006">
    <property type="component" value="Chromosome 1L"/>
</dbReference>
<gene>
    <name evidence="1" type="ORF">VFH_I376360</name>
</gene>
<evidence type="ECO:0008006" key="3">
    <source>
        <dbReference type="Google" id="ProtNLM"/>
    </source>
</evidence>
<dbReference type="EMBL" id="OX451736">
    <property type="protein sequence ID" value="CAI8589056.1"/>
    <property type="molecule type" value="Genomic_DNA"/>
</dbReference>